<dbReference type="Proteomes" id="UP001562425">
    <property type="component" value="Unassembled WGS sequence"/>
</dbReference>
<dbReference type="EMBL" id="JBEHCU010010677">
    <property type="protein sequence ID" value="KAL1377874.1"/>
    <property type="molecule type" value="Genomic_DNA"/>
</dbReference>
<organism evidence="2 3">
    <name type="scientific">Culex pipiens pipiens</name>
    <name type="common">Northern house mosquito</name>
    <dbReference type="NCBI Taxonomy" id="38569"/>
    <lineage>
        <taxon>Eukaryota</taxon>
        <taxon>Metazoa</taxon>
        <taxon>Ecdysozoa</taxon>
        <taxon>Arthropoda</taxon>
        <taxon>Hexapoda</taxon>
        <taxon>Insecta</taxon>
        <taxon>Pterygota</taxon>
        <taxon>Neoptera</taxon>
        <taxon>Endopterygota</taxon>
        <taxon>Diptera</taxon>
        <taxon>Nematocera</taxon>
        <taxon>Culicoidea</taxon>
        <taxon>Culicidae</taxon>
        <taxon>Culicinae</taxon>
        <taxon>Culicini</taxon>
        <taxon>Culex</taxon>
        <taxon>Culex</taxon>
    </lineage>
</organism>
<reference evidence="2 3" key="1">
    <citation type="submission" date="2024-05" db="EMBL/GenBank/DDBJ databases">
        <title>Culex pipiens pipiens assembly and annotation.</title>
        <authorList>
            <person name="Alout H."/>
            <person name="Durand T."/>
        </authorList>
    </citation>
    <scope>NUCLEOTIDE SEQUENCE [LARGE SCALE GENOMIC DNA]</scope>
    <source>
        <strain evidence="2">HA-2024</strain>
        <tissue evidence="2">Whole body</tissue>
    </source>
</reference>
<sequence length="111" mass="12385">MLDSEVMSSFIPNAKLYVSYLTTIVTSATSSCSRGSFRESEEPIRKENMERRIDAQLLISLDGISRIEPAGCYDELAKLTPGYVGAILLALVTRTATTDIKRMLTELKRQH</sequence>
<proteinExistence type="predicted"/>
<accession>A0ABD1CQU6</accession>
<dbReference type="AlphaFoldDB" id="A0ABD1CQU6"/>
<evidence type="ECO:0000313" key="3">
    <source>
        <dbReference type="Proteomes" id="UP001562425"/>
    </source>
</evidence>
<protein>
    <submittedName>
        <fullName evidence="2">Uncharacterized protein</fullName>
    </submittedName>
</protein>
<comment type="caution">
    <text evidence="2">The sequence shown here is derived from an EMBL/GenBank/DDBJ whole genome shotgun (WGS) entry which is preliminary data.</text>
</comment>
<gene>
    <name evidence="2" type="ORF">pipiens_015377</name>
    <name evidence="1" type="ORF">pipiens_015961</name>
</gene>
<keyword evidence="3" id="KW-1185">Reference proteome</keyword>
<evidence type="ECO:0000313" key="1">
    <source>
        <dbReference type="EMBL" id="KAL1377874.1"/>
    </source>
</evidence>
<dbReference type="EMBL" id="JBEHCU010010122">
    <property type="protein sequence ID" value="KAL1378748.1"/>
    <property type="molecule type" value="Genomic_DNA"/>
</dbReference>
<name>A0ABD1CQU6_CULPP</name>
<evidence type="ECO:0000313" key="2">
    <source>
        <dbReference type="EMBL" id="KAL1378748.1"/>
    </source>
</evidence>